<name>A0A0S7B9U9_9CHLR</name>
<evidence type="ECO:0000313" key="3">
    <source>
        <dbReference type="Proteomes" id="UP000055060"/>
    </source>
</evidence>
<dbReference type="AlphaFoldDB" id="A0A0S7B9U9"/>
<feature type="transmembrane region" description="Helical" evidence="1">
    <location>
        <begin position="64"/>
        <end position="90"/>
    </location>
</feature>
<evidence type="ECO:0000256" key="1">
    <source>
        <dbReference type="SAM" id="Phobius"/>
    </source>
</evidence>
<dbReference type="STRING" id="360412.LARV_02069"/>
<keyword evidence="1" id="KW-1133">Transmembrane helix</keyword>
<proteinExistence type="predicted"/>
<dbReference type="EMBL" id="DF967972">
    <property type="protein sequence ID" value="GAP14303.1"/>
    <property type="molecule type" value="Genomic_DNA"/>
</dbReference>
<feature type="transmembrane region" description="Helical" evidence="1">
    <location>
        <begin position="233"/>
        <end position="251"/>
    </location>
</feature>
<keyword evidence="1" id="KW-0472">Membrane</keyword>
<evidence type="ECO:0000313" key="2">
    <source>
        <dbReference type="EMBL" id="GAP14303.1"/>
    </source>
</evidence>
<dbReference type="Pfam" id="PF06182">
    <property type="entry name" value="ABC2_membrane_6"/>
    <property type="match status" value="1"/>
</dbReference>
<sequence length="263" mass="29130">MKVFGRLVQISFRQQLTYRTAMLAGLATNLFFGMLRVAVMVALYNGQKSVNGLSMEGAITFAGLTQAMIMFLMLFGYTEIILSVTTGAVAGDLLRPIDYFVLWLGKDLGRALVNLLVRGIFFFALFALFFHIILPQGFIQWLAFGLSLVLSYLLSFSWRFLVNLASFWTPDAIGISRILFLLTQFLSGFLFPLQLLPDWFSAMCKMTPFPSIVNTPVGIFLGTIQGGSIGLELLRQAIWLGGLVLAGQLIYRAGIRKLVVQGG</sequence>
<gene>
    <name evidence="2" type="ORF">LARV_02069</name>
</gene>
<protein>
    <submittedName>
        <fullName evidence="2">ABC-type uncharacterized transport system, permease component</fullName>
    </submittedName>
</protein>
<accession>A0A0S7B9U9</accession>
<feature type="transmembrane region" description="Helical" evidence="1">
    <location>
        <begin position="139"/>
        <end position="162"/>
    </location>
</feature>
<organism evidence="2">
    <name type="scientific">Longilinea arvoryzae</name>
    <dbReference type="NCBI Taxonomy" id="360412"/>
    <lineage>
        <taxon>Bacteria</taxon>
        <taxon>Bacillati</taxon>
        <taxon>Chloroflexota</taxon>
        <taxon>Anaerolineae</taxon>
        <taxon>Anaerolineales</taxon>
        <taxon>Anaerolineaceae</taxon>
        <taxon>Longilinea</taxon>
    </lineage>
</organism>
<dbReference type="RefSeq" id="WP_083522486.1">
    <property type="nucleotide sequence ID" value="NZ_DF967972.1"/>
</dbReference>
<feature type="transmembrane region" description="Helical" evidence="1">
    <location>
        <begin position="111"/>
        <end position="133"/>
    </location>
</feature>
<feature type="transmembrane region" description="Helical" evidence="1">
    <location>
        <begin position="21"/>
        <end position="44"/>
    </location>
</feature>
<dbReference type="PANTHER" id="PTHR36832:SF2">
    <property type="entry name" value="INTEGRAL MEMBRANE PROTEIN"/>
    <property type="match status" value="1"/>
</dbReference>
<dbReference type="Proteomes" id="UP000055060">
    <property type="component" value="Unassembled WGS sequence"/>
</dbReference>
<dbReference type="PANTHER" id="PTHR36832">
    <property type="entry name" value="SLR1174 PROTEIN-RELATED"/>
    <property type="match status" value="1"/>
</dbReference>
<dbReference type="OrthoDB" id="8582979at2"/>
<keyword evidence="3" id="KW-1185">Reference proteome</keyword>
<keyword evidence="1" id="KW-0812">Transmembrane</keyword>
<feature type="transmembrane region" description="Helical" evidence="1">
    <location>
        <begin position="174"/>
        <end position="193"/>
    </location>
</feature>
<dbReference type="InterPro" id="IPR010390">
    <property type="entry name" value="ABC-2_transporter-like"/>
</dbReference>
<reference evidence="2" key="1">
    <citation type="submission" date="2015-07" db="EMBL/GenBank/DDBJ databases">
        <title>Draft Genome Sequences of Anaerolinea thermolimosa IMO-1, Bellilinea caldifistulae GOMI-1, Leptolinea tardivitalis YMTK-2, Levilinea saccharolytica KIBI-1,Longilinea arvoryzae KOME-1, Previously Described as Members of the Anaerolineaceae (Chloroflexi).</title>
        <authorList>
            <person name="Sekiguchi Y."/>
            <person name="Ohashi A."/>
            <person name="Matsuura N."/>
            <person name="Tourlousse M.D."/>
        </authorList>
    </citation>
    <scope>NUCLEOTIDE SEQUENCE [LARGE SCALE GENOMIC DNA]</scope>
    <source>
        <strain evidence="2">KOME-1</strain>
    </source>
</reference>